<proteinExistence type="predicted"/>
<name>A0A382QGQ5_9ZZZZ</name>
<protein>
    <recommendedName>
        <fullName evidence="2">SGNH hydrolase-type esterase domain-containing protein</fullName>
    </recommendedName>
</protein>
<gene>
    <name evidence="1" type="ORF">METZ01_LOCUS336275</name>
</gene>
<feature type="non-terminal residue" evidence="1">
    <location>
        <position position="1"/>
    </location>
</feature>
<evidence type="ECO:0008006" key="2">
    <source>
        <dbReference type="Google" id="ProtNLM"/>
    </source>
</evidence>
<dbReference type="InterPro" id="IPR036514">
    <property type="entry name" value="SGNH_hydro_sf"/>
</dbReference>
<sequence length="74" mass="8235">VKKLVLVGDSIRMGYQACVRKELSGLSDVWVPEQNGGNSTNVQKHLDEWIISQMADVVHINCGLHDLKRDFGAD</sequence>
<dbReference type="AlphaFoldDB" id="A0A382QGQ5"/>
<accession>A0A382QGQ5</accession>
<organism evidence="1">
    <name type="scientific">marine metagenome</name>
    <dbReference type="NCBI Taxonomy" id="408172"/>
    <lineage>
        <taxon>unclassified sequences</taxon>
        <taxon>metagenomes</taxon>
        <taxon>ecological metagenomes</taxon>
    </lineage>
</organism>
<dbReference type="SUPFAM" id="SSF52266">
    <property type="entry name" value="SGNH hydrolase"/>
    <property type="match status" value="1"/>
</dbReference>
<dbReference type="EMBL" id="UINC01113662">
    <property type="protein sequence ID" value="SVC83421.1"/>
    <property type="molecule type" value="Genomic_DNA"/>
</dbReference>
<feature type="non-terminal residue" evidence="1">
    <location>
        <position position="74"/>
    </location>
</feature>
<reference evidence="1" key="1">
    <citation type="submission" date="2018-05" db="EMBL/GenBank/DDBJ databases">
        <authorList>
            <person name="Lanie J.A."/>
            <person name="Ng W.-L."/>
            <person name="Kazmierczak K.M."/>
            <person name="Andrzejewski T.M."/>
            <person name="Davidsen T.M."/>
            <person name="Wayne K.J."/>
            <person name="Tettelin H."/>
            <person name="Glass J.I."/>
            <person name="Rusch D."/>
            <person name="Podicherti R."/>
            <person name="Tsui H.-C.T."/>
            <person name="Winkler M.E."/>
        </authorList>
    </citation>
    <scope>NUCLEOTIDE SEQUENCE</scope>
</reference>
<evidence type="ECO:0000313" key="1">
    <source>
        <dbReference type="EMBL" id="SVC83421.1"/>
    </source>
</evidence>
<dbReference type="Gene3D" id="3.40.50.1110">
    <property type="entry name" value="SGNH hydrolase"/>
    <property type="match status" value="1"/>
</dbReference>